<comment type="caution">
    <text evidence="11">The sequence shown here is derived from an EMBL/GenBank/DDBJ whole genome shotgun (WGS) entry which is preliminary data.</text>
</comment>
<feature type="transmembrane region" description="Helical" evidence="10">
    <location>
        <begin position="144"/>
        <end position="171"/>
    </location>
</feature>
<keyword evidence="11" id="KW-0012">Acyltransferase</keyword>
<dbReference type="SMART" id="SM01207">
    <property type="entry name" value="G3P_acyltransf"/>
    <property type="match status" value="1"/>
</dbReference>
<feature type="transmembrane region" description="Helical" evidence="10">
    <location>
        <begin position="6"/>
        <end position="24"/>
    </location>
</feature>
<dbReference type="Pfam" id="PF02660">
    <property type="entry name" value="G3P_acyltransf"/>
    <property type="match status" value="1"/>
</dbReference>
<proteinExistence type="inferred from homology"/>
<keyword evidence="9 10" id="KW-1208">Phospholipid metabolism</keyword>
<feature type="transmembrane region" description="Helical" evidence="10">
    <location>
        <begin position="107"/>
        <end position="132"/>
    </location>
</feature>
<evidence type="ECO:0000256" key="9">
    <source>
        <dbReference type="ARBA" id="ARBA00023264"/>
    </source>
</evidence>
<comment type="subcellular location">
    <subcellularLocation>
        <location evidence="10">Cell membrane</location>
        <topology evidence="10">Multi-pass membrane protein</topology>
    </subcellularLocation>
</comment>
<dbReference type="EMBL" id="RIAX01000003">
    <property type="protein sequence ID" value="RNF40096.1"/>
    <property type="molecule type" value="Genomic_DNA"/>
</dbReference>
<dbReference type="GO" id="GO:0008654">
    <property type="term" value="P:phospholipid biosynthetic process"/>
    <property type="evidence" value="ECO:0007669"/>
    <property type="project" value="UniProtKB-UniRule"/>
</dbReference>
<evidence type="ECO:0000256" key="3">
    <source>
        <dbReference type="ARBA" id="ARBA00022679"/>
    </source>
</evidence>
<keyword evidence="12" id="KW-1185">Reference proteome</keyword>
<evidence type="ECO:0000256" key="7">
    <source>
        <dbReference type="ARBA" id="ARBA00023136"/>
    </source>
</evidence>
<keyword evidence="1 10" id="KW-1003">Cell membrane</keyword>
<dbReference type="PANTHER" id="PTHR30309">
    <property type="entry name" value="INNER MEMBRANE PROTEIN YGIH"/>
    <property type="match status" value="1"/>
</dbReference>
<dbReference type="Proteomes" id="UP000275473">
    <property type="component" value="Unassembled WGS sequence"/>
</dbReference>
<comment type="pathway">
    <text evidence="10">Lipid metabolism; phospholipid metabolism.</text>
</comment>
<evidence type="ECO:0000256" key="5">
    <source>
        <dbReference type="ARBA" id="ARBA00022989"/>
    </source>
</evidence>
<feature type="transmembrane region" description="Helical" evidence="10">
    <location>
        <begin position="75"/>
        <end position="95"/>
    </location>
</feature>
<keyword evidence="3 10" id="KW-0808">Transferase</keyword>
<dbReference type="EC" id="2.3.1.275" evidence="10"/>
<protein>
    <recommendedName>
        <fullName evidence="10">Glycerol-3-phosphate acyltransferase</fullName>
    </recommendedName>
    <alternativeName>
        <fullName evidence="10">Acyl-PO4 G3P acyltransferase</fullName>
    </alternativeName>
    <alternativeName>
        <fullName evidence="10">Acyl-phosphate--glycerol-3-phosphate acyltransferase</fullName>
    </alternativeName>
    <alternativeName>
        <fullName evidence="10">G3P acyltransferase</fullName>
        <shortName evidence="10">GPAT</shortName>
        <ecNumber evidence="10">2.3.1.275</ecNumber>
    </alternativeName>
    <alternativeName>
        <fullName evidence="10">Lysophosphatidic acid synthase</fullName>
        <shortName evidence="10">LPA synthase</shortName>
    </alternativeName>
</protein>
<name>A0A3M8P8R1_9BACL</name>
<accession>A0A3M8P8R1</accession>
<evidence type="ECO:0000256" key="4">
    <source>
        <dbReference type="ARBA" id="ARBA00022692"/>
    </source>
</evidence>
<evidence type="ECO:0000313" key="11">
    <source>
        <dbReference type="EMBL" id="RNF40096.1"/>
    </source>
</evidence>
<dbReference type="HAMAP" id="MF_01043">
    <property type="entry name" value="PlsY"/>
    <property type="match status" value="1"/>
</dbReference>
<comment type="function">
    <text evidence="10">Catalyzes the transfer of an acyl group from acyl-phosphate (acyl-PO(4)) to glycerol-3-phosphate (G3P) to form lysophosphatidic acid (LPA). This enzyme utilizes acyl-phosphate as fatty acyl donor, but not acyl-CoA or acyl-ACP.</text>
</comment>
<keyword evidence="8 10" id="KW-0594">Phospholipid biosynthesis</keyword>
<evidence type="ECO:0000256" key="8">
    <source>
        <dbReference type="ARBA" id="ARBA00023209"/>
    </source>
</evidence>
<dbReference type="OrthoDB" id="9777124at2"/>
<feature type="transmembrane region" description="Helical" evidence="10">
    <location>
        <begin position="44"/>
        <end position="69"/>
    </location>
</feature>
<dbReference type="UniPathway" id="UPA00085"/>
<dbReference type="GO" id="GO:0005886">
    <property type="term" value="C:plasma membrane"/>
    <property type="evidence" value="ECO:0007669"/>
    <property type="project" value="UniProtKB-SubCell"/>
</dbReference>
<reference evidence="11 12" key="1">
    <citation type="journal article" date="2018" name="Int. J. Syst. Evol. Microbiol.">
        <title>Planococcus salinus sp. nov., a moderately halophilic bacterium isolated from a saline-alkali soil.</title>
        <authorList>
            <person name="Gan L."/>
        </authorList>
    </citation>
    <scope>NUCLEOTIDE SEQUENCE [LARGE SCALE GENOMIC DNA]</scope>
    <source>
        <strain evidence="11 12">LCB217</strain>
    </source>
</reference>
<keyword evidence="4 10" id="KW-0812">Transmembrane</keyword>
<gene>
    <name evidence="10" type="primary">plsY</name>
    <name evidence="11" type="ORF">EEX84_05515</name>
</gene>
<evidence type="ECO:0000256" key="6">
    <source>
        <dbReference type="ARBA" id="ARBA00023098"/>
    </source>
</evidence>
<comment type="similarity">
    <text evidence="10">Belongs to the PlsY family.</text>
</comment>
<keyword evidence="2 10" id="KW-0444">Lipid biosynthesis</keyword>
<comment type="subunit">
    <text evidence="10">Probably interacts with PlsX.</text>
</comment>
<organism evidence="11 12">
    <name type="scientific">Planococcus salinus</name>
    <dbReference type="NCBI Taxonomy" id="1848460"/>
    <lineage>
        <taxon>Bacteria</taxon>
        <taxon>Bacillati</taxon>
        <taxon>Bacillota</taxon>
        <taxon>Bacilli</taxon>
        <taxon>Bacillales</taxon>
        <taxon>Caryophanaceae</taxon>
        <taxon>Planococcus</taxon>
    </lineage>
</organism>
<dbReference type="InterPro" id="IPR003811">
    <property type="entry name" value="G3P_acylTferase_PlsY"/>
</dbReference>
<dbReference type="RefSeq" id="WP_123164605.1">
    <property type="nucleotide sequence ID" value="NZ_RIAX01000003.1"/>
</dbReference>
<comment type="catalytic activity">
    <reaction evidence="10">
        <text>an acyl phosphate + sn-glycerol 3-phosphate = a 1-acyl-sn-glycero-3-phosphate + phosphate</text>
        <dbReference type="Rhea" id="RHEA:34075"/>
        <dbReference type="ChEBI" id="CHEBI:43474"/>
        <dbReference type="ChEBI" id="CHEBI:57597"/>
        <dbReference type="ChEBI" id="CHEBI:57970"/>
        <dbReference type="ChEBI" id="CHEBI:59918"/>
        <dbReference type="EC" id="2.3.1.275"/>
    </reaction>
</comment>
<evidence type="ECO:0000256" key="2">
    <source>
        <dbReference type="ARBA" id="ARBA00022516"/>
    </source>
</evidence>
<dbReference type="AlphaFoldDB" id="A0A3M8P8R1"/>
<keyword evidence="6 10" id="KW-0443">Lipid metabolism</keyword>
<dbReference type="PANTHER" id="PTHR30309:SF0">
    <property type="entry name" value="GLYCEROL-3-PHOSPHATE ACYLTRANSFERASE-RELATED"/>
    <property type="match status" value="1"/>
</dbReference>
<evidence type="ECO:0000256" key="10">
    <source>
        <dbReference type="HAMAP-Rule" id="MF_01043"/>
    </source>
</evidence>
<dbReference type="GO" id="GO:0043772">
    <property type="term" value="F:acyl-phosphate glycerol-3-phosphate acyltransferase activity"/>
    <property type="evidence" value="ECO:0007669"/>
    <property type="project" value="UniProtKB-UniRule"/>
</dbReference>
<sequence>MIIYWIAAYFIGNVLTAWWVGKWYGIDLRQQRSGNLGARNAGAVIGRAAFVLTFLGDAGKSVLVLWIGFYFNFELWTIAVGGLFVITGHLFPLWLKGRGGKGIASFIGVSLFLTPGLFLIMFIAFALAFPFIKSATLTMLVSYFAFVAAAVFSHSLGYTWPLLAALALIIFKHQQDIKESYKVRFSKM</sequence>
<keyword evidence="7 10" id="KW-0472">Membrane</keyword>
<keyword evidence="5 10" id="KW-1133">Transmembrane helix</keyword>
<evidence type="ECO:0000313" key="12">
    <source>
        <dbReference type="Proteomes" id="UP000275473"/>
    </source>
</evidence>
<evidence type="ECO:0000256" key="1">
    <source>
        <dbReference type="ARBA" id="ARBA00022475"/>
    </source>
</evidence>